<evidence type="ECO:0000256" key="1">
    <source>
        <dbReference type="ARBA" id="ARBA00022517"/>
    </source>
</evidence>
<gene>
    <name evidence="6" type="primary">mrnC</name>
    <name evidence="8" type="ORF">IQ241_17810</name>
</gene>
<protein>
    <recommendedName>
        <fullName evidence="6">Mini-ribonuclease 3</fullName>
        <shortName evidence="6">Mini-3</shortName>
        <shortName evidence="6">Mini-RNase 3</shortName>
        <ecNumber evidence="6">3.1.26.-</ecNumber>
    </recommendedName>
    <alternativeName>
        <fullName evidence="6">Mini-RNase III</fullName>
        <shortName evidence="6">Mini-III</shortName>
    </alternativeName>
</protein>
<keyword evidence="4 6" id="KW-0255">Endonuclease</keyword>
<keyword evidence="3 6" id="KW-0540">Nuclease</keyword>
<keyword evidence="6" id="KW-0694">RNA-binding</keyword>
<keyword evidence="9" id="KW-1185">Reference proteome</keyword>
<sequence length="154" mass="17688">MSRCQSSGRLNLVELQAFQGLLTQLEFMSSRDSLPSVSAVSPLALAYLGDAVYELYMRSQLLMPLKRIRDYHQQVVDQVKAEQQADYVDVLLPYLSPVEHDILRRGRNASTRRHSRVDSQTYQKATAFEALLGYLYLHDQPRLFELLNQLSQPT</sequence>
<comment type="cofactor">
    <cofactor evidence="6">
        <name>Mg(2+)</name>
        <dbReference type="ChEBI" id="CHEBI:18420"/>
    </cofactor>
</comment>
<keyword evidence="6" id="KW-0699">rRNA-binding</keyword>
<feature type="active site" evidence="6">
    <location>
        <position position="50"/>
    </location>
</feature>
<comment type="subunit">
    <text evidence="6">Homodimer.</text>
</comment>
<evidence type="ECO:0000313" key="8">
    <source>
        <dbReference type="EMBL" id="MBE9079132.1"/>
    </source>
</evidence>
<dbReference type="InterPro" id="IPR008226">
    <property type="entry name" value="Mini3_fam"/>
</dbReference>
<accession>A0A8J7DCQ2</accession>
<dbReference type="InterPro" id="IPR036389">
    <property type="entry name" value="RNase_III_sf"/>
</dbReference>
<dbReference type="PANTHER" id="PTHR34276">
    <property type="entry name" value="MINI-RIBONUCLEASE 3"/>
    <property type="match status" value="1"/>
</dbReference>
<dbReference type="GO" id="GO:0004525">
    <property type="term" value="F:ribonuclease III activity"/>
    <property type="evidence" value="ECO:0007669"/>
    <property type="project" value="InterPro"/>
</dbReference>
<dbReference type="GO" id="GO:0006364">
    <property type="term" value="P:rRNA processing"/>
    <property type="evidence" value="ECO:0007669"/>
    <property type="project" value="UniProtKB-UniRule"/>
</dbReference>
<proteinExistence type="inferred from homology"/>
<dbReference type="Proteomes" id="UP000636505">
    <property type="component" value="Unassembled WGS sequence"/>
</dbReference>
<dbReference type="InterPro" id="IPR000999">
    <property type="entry name" value="RNase_III_dom"/>
</dbReference>
<comment type="caution">
    <text evidence="8">The sequence shown here is derived from an EMBL/GenBank/DDBJ whole genome shotgun (WGS) entry which is preliminary data.</text>
</comment>
<reference evidence="8" key="1">
    <citation type="submission" date="2020-10" db="EMBL/GenBank/DDBJ databases">
        <authorList>
            <person name="Castelo-Branco R."/>
            <person name="Eusebio N."/>
            <person name="Adriana R."/>
            <person name="Vieira A."/>
            <person name="Brugerolle De Fraissinette N."/>
            <person name="Rezende De Castro R."/>
            <person name="Schneider M.P."/>
            <person name="Vasconcelos V."/>
            <person name="Leao P.N."/>
        </authorList>
    </citation>
    <scope>NUCLEOTIDE SEQUENCE</scope>
    <source>
        <strain evidence="8">LEGE 07310</strain>
    </source>
</reference>
<comment type="subcellular location">
    <subcellularLocation>
        <location evidence="6">Cytoplasm</location>
    </subcellularLocation>
</comment>
<evidence type="ECO:0000256" key="5">
    <source>
        <dbReference type="ARBA" id="ARBA00022801"/>
    </source>
</evidence>
<evidence type="ECO:0000256" key="4">
    <source>
        <dbReference type="ARBA" id="ARBA00022759"/>
    </source>
</evidence>
<name>A0A8J7DCQ2_9CYAN</name>
<dbReference type="Gene3D" id="1.10.1520.10">
    <property type="entry name" value="Ribonuclease III domain"/>
    <property type="match status" value="1"/>
</dbReference>
<dbReference type="SMART" id="SM00535">
    <property type="entry name" value="RIBOc"/>
    <property type="match status" value="1"/>
</dbReference>
<keyword evidence="6" id="KW-0460">Magnesium</keyword>
<dbReference type="AlphaFoldDB" id="A0A8J7DCQ2"/>
<keyword evidence="1 6" id="KW-0690">Ribosome biogenesis</keyword>
<dbReference type="GO" id="GO:0019843">
    <property type="term" value="F:rRNA binding"/>
    <property type="evidence" value="ECO:0007669"/>
    <property type="project" value="UniProtKB-UniRule"/>
</dbReference>
<comment type="function">
    <text evidence="6">Involved in correct processing of both the 5' and 3' ends of 23S rRNA precursor. Processes 30S rRNA precursor transcript even in absence of ribonuclease 3 (Rnc); Rnc processes 30S rRNA into smaller rRNA precursors.</text>
</comment>
<dbReference type="PANTHER" id="PTHR34276:SF1">
    <property type="entry name" value="MINI-RIBONUCLEASE 3"/>
    <property type="match status" value="1"/>
</dbReference>
<dbReference type="EMBL" id="JADEXG010000048">
    <property type="protein sequence ID" value="MBE9079132.1"/>
    <property type="molecule type" value="Genomic_DNA"/>
</dbReference>
<dbReference type="GO" id="GO:0005737">
    <property type="term" value="C:cytoplasm"/>
    <property type="evidence" value="ECO:0007669"/>
    <property type="project" value="UniProtKB-SubCell"/>
</dbReference>
<dbReference type="SUPFAM" id="SSF69065">
    <property type="entry name" value="RNase III domain-like"/>
    <property type="match status" value="1"/>
</dbReference>
<dbReference type="HAMAP" id="MF_01468">
    <property type="entry name" value="RNase_Mini_III"/>
    <property type="match status" value="1"/>
</dbReference>
<organism evidence="8 9">
    <name type="scientific">Vasconcelosia minhoensis LEGE 07310</name>
    <dbReference type="NCBI Taxonomy" id="915328"/>
    <lineage>
        <taxon>Bacteria</taxon>
        <taxon>Bacillati</taxon>
        <taxon>Cyanobacteriota</taxon>
        <taxon>Cyanophyceae</taxon>
        <taxon>Nodosilineales</taxon>
        <taxon>Cymatolegaceae</taxon>
        <taxon>Vasconcelosia</taxon>
        <taxon>Vasconcelosia minhoensis</taxon>
    </lineage>
</organism>
<dbReference type="EC" id="3.1.26.-" evidence="6"/>
<evidence type="ECO:0000256" key="2">
    <source>
        <dbReference type="ARBA" id="ARBA00022552"/>
    </source>
</evidence>
<evidence type="ECO:0000256" key="6">
    <source>
        <dbReference type="HAMAP-Rule" id="MF_01468"/>
    </source>
</evidence>
<evidence type="ECO:0000259" key="7">
    <source>
        <dbReference type="SMART" id="SM00535"/>
    </source>
</evidence>
<keyword evidence="2 6" id="KW-0698">rRNA processing</keyword>
<dbReference type="Pfam" id="PF00636">
    <property type="entry name" value="Ribonuclease_3"/>
    <property type="match status" value="1"/>
</dbReference>
<feature type="domain" description="RNase III" evidence="7">
    <location>
        <begin position="28"/>
        <end position="154"/>
    </location>
</feature>
<keyword evidence="5 6" id="KW-0378">Hydrolase</keyword>
<evidence type="ECO:0000256" key="3">
    <source>
        <dbReference type="ARBA" id="ARBA00022722"/>
    </source>
</evidence>
<evidence type="ECO:0000313" key="9">
    <source>
        <dbReference type="Proteomes" id="UP000636505"/>
    </source>
</evidence>
<keyword evidence="6" id="KW-0963">Cytoplasm</keyword>
<comment type="similarity">
    <text evidence="6">Belongs to the MrnC RNase family.</text>
</comment>